<reference evidence="1 2" key="1">
    <citation type="journal article" date="2021" name="Appl. Environ. Microbiol.">
        <title>Genetic linkage and physical mapping for an oyster mushroom Pleurotus cornucopiae and QTL analysis for the trait cap color.</title>
        <authorList>
            <person name="Zhang Y."/>
            <person name="Gao W."/>
            <person name="Sonnenberg A."/>
            <person name="Chen Q."/>
            <person name="Zhang J."/>
            <person name="Huang C."/>
        </authorList>
    </citation>
    <scope>NUCLEOTIDE SEQUENCE [LARGE SCALE GENOMIC DNA]</scope>
    <source>
        <strain evidence="1">CCMSSC00406</strain>
    </source>
</reference>
<gene>
    <name evidence="1" type="ORF">CCMSSC00406_0008932</name>
</gene>
<sequence>MDLASMMSPLDIRRLRQELGCIPQNHPGTSGANDLHTGVIDTARSIGESHIPIIEGECSQEDFESIWSRGLPLIVRGAPGHGLLYDWSPTSLSSILPDEACDVVNCETDDVTRTTIKTFLQNLEESKAFDGSFSSLKLKDYPQDMLFKNKLPLLARDFKSALPVQMYTDEDGPLNLAAMYPLEYECKPDIGPKIYAATASGHNGSTRLHMDMADAINIMASGRALWHIFRSDDADAIRQVLKPYCDPADPINSHQIYITPELLDILESKGVKPYTFEQNQGDCVFIPAGCAHQVSNITSCIKIAVDFVSPQSLGRCAQVAKDFRDCETIHECLEFTSLLLYAWRSVTIVDDLLSSPSHLNLKRKAPPDGNGKQSSDSQMDTTTELEETNNPVLAGIASGIPIGTDLDEADDITATALGTAVDSEEVNDHQVMIITATASESSMLPANSEEIKASRTFGDPEVINAMTPTLADFSGPSDIVEATEGLIRLACSNAMRFAPSNNPPSTPFVDQRSIPLPPLTATPTRQSFATTLSGTFLQPSDTFLPDLPAKRRKKEPSCLKCGKPFPDCKGAIAVPRILYGAEIYLTPPKRRATEVQKAKGVRVQRAIVRKLAAAQRKAMIMVTGAMCTTATDVMEALTGSLPFHLVVERHRFRAALRLATLPEGHPLHQHVKRAARQDVKRHRTPLHALMNDFKADIQGVETVKATRWDATWRSRLKTVIAGSRIEAVRAEGRDQTRVKIYTDGSGYKGQVGAAAVMTRDGATTGILKMRLGAEKDCTVYNGECAALVLGMELIRQQIGIRSASIYVDNQAAITGMGSRKAKPGSYLLDHAHTVFAAARRRNAGIKLTVHWIPGHEGVEGNERADKAAKEAAEGWVSKRSSLPAPLREKDAIKRSKAAAGQAYEEKLKRRARKGWERSERYGRMAELGLGRTSKGHKAAVERMTRRQASTITQLVTGHAPLNKHLHRIGVVPSPMCPACGQYEETVTHYLAKCVAHRAAREALRGEIGRAAGTATTILGNTKHYPAILRFVAQTRRIVHE</sequence>
<keyword evidence="2" id="KW-1185">Reference proteome</keyword>
<dbReference type="EMBL" id="WQMT02000005">
    <property type="protein sequence ID" value="KAG9223328.1"/>
    <property type="molecule type" value="Genomic_DNA"/>
</dbReference>
<accession>A0ACB7IYJ0</accession>
<organism evidence="1 2">
    <name type="scientific">Pleurotus cornucopiae</name>
    <name type="common">Cornucopia mushroom</name>
    <dbReference type="NCBI Taxonomy" id="5321"/>
    <lineage>
        <taxon>Eukaryota</taxon>
        <taxon>Fungi</taxon>
        <taxon>Dikarya</taxon>
        <taxon>Basidiomycota</taxon>
        <taxon>Agaricomycotina</taxon>
        <taxon>Agaricomycetes</taxon>
        <taxon>Agaricomycetidae</taxon>
        <taxon>Agaricales</taxon>
        <taxon>Pleurotineae</taxon>
        <taxon>Pleurotaceae</taxon>
        <taxon>Pleurotus</taxon>
    </lineage>
</organism>
<comment type="caution">
    <text evidence="1">The sequence shown here is derived from an EMBL/GenBank/DDBJ whole genome shotgun (WGS) entry which is preliminary data.</text>
</comment>
<protein>
    <submittedName>
        <fullName evidence="1">Uncharacterized protein</fullName>
    </submittedName>
</protein>
<dbReference type="Proteomes" id="UP000824881">
    <property type="component" value="Unassembled WGS sequence"/>
</dbReference>
<name>A0ACB7IYJ0_PLECO</name>
<evidence type="ECO:0000313" key="2">
    <source>
        <dbReference type="Proteomes" id="UP000824881"/>
    </source>
</evidence>
<proteinExistence type="predicted"/>
<evidence type="ECO:0000313" key="1">
    <source>
        <dbReference type="EMBL" id="KAG9223328.1"/>
    </source>
</evidence>